<dbReference type="InterPro" id="IPR027843">
    <property type="entry name" value="DUF4440"/>
</dbReference>
<dbReference type="InterPro" id="IPR011944">
    <property type="entry name" value="Steroid_delta5-4_isomerase"/>
</dbReference>
<dbReference type="NCBIfam" id="TIGR02246">
    <property type="entry name" value="SgcJ/EcaC family oxidoreductase"/>
    <property type="match status" value="1"/>
</dbReference>
<evidence type="ECO:0000313" key="4">
    <source>
        <dbReference type="Proteomes" id="UP000199236"/>
    </source>
</evidence>
<protein>
    <recommendedName>
        <fullName evidence="2">DUF4440 domain-containing protein</fullName>
    </recommendedName>
</protein>
<dbReference type="OrthoDB" id="8419963at2"/>
<evidence type="ECO:0000256" key="1">
    <source>
        <dbReference type="SAM" id="SignalP"/>
    </source>
</evidence>
<dbReference type="RefSeq" id="WP_090075680.1">
    <property type="nucleotide sequence ID" value="NZ_FOVR01000026.1"/>
</dbReference>
<dbReference type="STRING" id="655353.SAMN04488056_1263"/>
<dbReference type="Gene3D" id="3.10.450.50">
    <property type="match status" value="1"/>
</dbReference>
<feature type="domain" description="DUF4440" evidence="2">
    <location>
        <begin position="32"/>
        <end position="144"/>
    </location>
</feature>
<keyword evidence="4" id="KW-1185">Reference proteome</keyword>
<keyword evidence="1" id="KW-0732">Signal</keyword>
<dbReference type="AlphaFoldDB" id="A0A1I5N5E8"/>
<evidence type="ECO:0000313" key="3">
    <source>
        <dbReference type="EMBL" id="SFP16974.1"/>
    </source>
</evidence>
<proteinExistence type="predicted"/>
<dbReference type="EMBL" id="FOVR01000026">
    <property type="protein sequence ID" value="SFP16974.1"/>
    <property type="molecule type" value="Genomic_DNA"/>
</dbReference>
<feature type="chain" id="PRO_5011647793" description="DUF4440 domain-containing protein" evidence="1">
    <location>
        <begin position="24"/>
        <end position="158"/>
    </location>
</feature>
<dbReference type="SUPFAM" id="SSF54427">
    <property type="entry name" value="NTF2-like"/>
    <property type="match status" value="1"/>
</dbReference>
<organism evidence="3 4">
    <name type="scientific">Cohaesibacter marisflavi</name>
    <dbReference type="NCBI Taxonomy" id="655353"/>
    <lineage>
        <taxon>Bacteria</taxon>
        <taxon>Pseudomonadati</taxon>
        <taxon>Pseudomonadota</taxon>
        <taxon>Alphaproteobacteria</taxon>
        <taxon>Hyphomicrobiales</taxon>
        <taxon>Cohaesibacteraceae</taxon>
    </lineage>
</organism>
<dbReference type="InterPro" id="IPR032710">
    <property type="entry name" value="NTF2-like_dom_sf"/>
</dbReference>
<dbReference type="Proteomes" id="UP000199236">
    <property type="component" value="Unassembled WGS sequence"/>
</dbReference>
<name>A0A1I5N5E8_9HYPH</name>
<accession>A0A1I5N5E8</accession>
<dbReference type="Pfam" id="PF14534">
    <property type="entry name" value="DUF4440"/>
    <property type="match status" value="1"/>
</dbReference>
<reference evidence="3 4" key="1">
    <citation type="submission" date="2016-10" db="EMBL/GenBank/DDBJ databases">
        <authorList>
            <person name="de Groot N.N."/>
        </authorList>
    </citation>
    <scope>NUCLEOTIDE SEQUENCE [LARGE SCALE GENOMIC DNA]</scope>
    <source>
        <strain evidence="3 4">CGMCC 1.9157</strain>
    </source>
</reference>
<sequence>MKFILKAAIPALLLLTSSAGAFADEATDKAAIRNVLTSYEKALNAADTAAIVDLYTADGVQMAPDSPAAVGSEAVTAAYDGTFKAIALKLTFSIDEVKLLGPDAALLRSHSSGTVKVNGSDQPAAPAAYKELFLLARQNGEEWKFTHYSFSAAPASGR</sequence>
<gene>
    <name evidence="3" type="ORF">SAMN04488056_1263</name>
</gene>
<evidence type="ECO:0000259" key="2">
    <source>
        <dbReference type="Pfam" id="PF14534"/>
    </source>
</evidence>
<feature type="signal peptide" evidence="1">
    <location>
        <begin position="1"/>
        <end position="23"/>
    </location>
</feature>